<dbReference type="Proteomes" id="UP000717696">
    <property type="component" value="Unassembled WGS sequence"/>
</dbReference>
<feature type="non-terminal residue" evidence="2">
    <location>
        <position position="59"/>
    </location>
</feature>
<feature type="coiled-coil region" evidence="1">
    <location>
        <begin position="13"/>
        <end position="40"/>
    </location>
</feature>
<name>A0A9P9D6V9_9HYPO</name>
<evidence type="ECO:0000256" key="1">
    <source>
        <dbReference type="SAM" id="Coils"/>
    </source>
</evidence>
<keyword evidence="1" id="KW-0175">Coiled coil</keyword>
<accession>A0A9P9D6V9</accession>
<comment type="caution">
    <text evidence="2">The sequence shown here is derived from an EMBL/GenBank/DDBJ whole genome shotgun (WGS) entry which is preliminary data.</text>
</comment>
<feature type="non-terminal residue" evidence="2">
    <location>
        <position position="1"/>
    </location>
</feature>
<sequence length="59" mass="6499">ASREVNPPFYNYMKSKEAQVESEKNLIKEAAKTIEKISNAFITALNETNPNHASSGSVT</sequence>
<dbReference type="OrthoDB" id="5072551at2759"/>
<dbReference type="EMBL" id="JAGMUU010000046">
    <property type="protein sequence ID" value="KAH7113489.1"/>
    <property type="molecule type" value="Genomic_DNA"/>
</dbReference>
<protein>
    <submittedName>
        <fullName evidence="2">Uncharacterized protein</fullName>
    </submittedName>
</protein>
<proteinExistence type="predicted"/>
<reference evidence="2" key="1">
    <citation type="journal article" date="2021" name="Nat. Commun.">
        <title>Genetic determinants of endophytism in the Arabidopsis root mycobiome.</title>
        <authorList>
            <person name="Mesny F."/>
            <person name="Miyauchi S."/>
            <person name="Thiergart T."/>
            <person name="Pickel B."/>
            <person name="Atanasova L."/>
            <person name="Karlsson M."/>
            <person name="Huettel B."/>
            <person name="Barry K.W."/>
            <person name="Haridas S."/>
            <person name="Chen C."/>
            <person name="Bauer D."/>
            <person name="Andreopoulos W."/>
            <person name="Pangilinan J."/>
            <person name="LaButti K."/>
            <person name="Riley R."/>
            <person name="Lipzen A."/>
            <person name="Clum A."/>
            <person name="Drula E."/>
            <person name="Henrissat B."/>
            <person name="Kohler A."/>
            <person name="Grigoriev I.V."/>
            <person name="Martin F.M."/>
            <person name="Hacquard S."/>
        </authorList>
    </citation>
    <scope>NUCLEOTIDE SEQUENCE</scope>
    <source>
        <strain evidence="2">MPI-CAGE-AT-0021</strain>
    </source>
</reference>
<evidence type="ECO:0000313" key="2">
    <source>
        <dbReference type="EMBL" id="KAH7113489.1"/>
    </source>
</evidence>
<evidence type="ECO:0000313" key="3">
    <source>
        <dbReference type="Proteomes" id="UP000717696"/>
    </source>
</evidence>
<keyword evidence="3" id="KW-1185">Reference proteome</keyword>
<dbReference type="AlphaFoldDB" id="A0A9P9D6V9"/>
<gene>
    <name evidence="2" type="ORF">B0J13DRAFT_405731</name>
</gene>
<organism evidence="2 3">
    <name type="scientific">Dactylonectria estremocensis</name>
    <dbReference type="NCBI Taxonomy" id="1079267"/>
    <lineage>
        <taxon>Eukaryota</taxon>
        <taxon>Fungi</taxon>
        <taxon>Dikarya</taxon>
        <taxon>Ascomycota</taxon>
        <taxon>Pezizomycotina</taxon>
        <taxon>Sordariomycetes</taxon>
        <taxon>Hypocreomycetidae</taxon>
        <taxon>Hypocreales</taxon>
        <taxon>Nectriaceae</taxon>
        <taxon>Dactylonectria</taxon>
    </lineage>
</organism>